<keyword evidence="1" id="KW-0472">Membrane</keyword>
<protein>
    <submittedName>
        <fullName evidence="3">CPBP family intramembrane metalloprotease</fullName>
    </submittedName>
</protein>
<feature type="transmembrane region" description="Helical" evidence="1">
    <location>
        <begin position="178"/>
        <end position="195"/>
    </location>
</feature>
<evidence type="ECO:0000313" key="4">
    <source>
        <dbReference type="Proteomes" id="UP000325516"/>
    </source>
</evidence>
<dbReference type="AlphaFoldDB" id="A0A5J6L7P0"/>
<keyword evidence="3" id="KW-0645">Protease</keyword>
<gene>
    <name evidence="3" type="ORF">F6J85_16070</name>
</gene>
<evidence type="ECO:0000313" key="3">
    <source>
        <dbReference type="EMBL" id="QEW04447.1"/>
    </source>
</evidence>
<dbReference type="GO" id="GO:0080120">
    <property type="term" value="P:CAAX-box protein maturation"/>
    <property type="evidence" value="ECO:0007669"/>
    <property type="project" value="UniProtKB-ARBA"/>
</dbReference>
<organism evidence="3 4">
    <name type="scientific">Microbacterium lushaniae</name>
    <dbReference type="NCBI Taxonomy" id="2614639"/>
    <lineage>
        <taxon>Bacteria</taxon>
        <taxon>Bacillati</taxon>
        <taxon>Actinomycetota</taxon>
        <taxon>Actinomycetes</taxon>
        <taxon>Micrococcales</taxon>
        <taxon>Microbacteriaceae</taxon>
        <taxon>Microbacterium</taxon>
    </lineage>
</organism>
<dbReference type="InterPro" id="IPR003675">
    <property type="entry name" value="Rce1/LyrA-like_dom"/>
</dbReference>
<feature type="transmembrane region" description="Helical" evidence="1">
    <location>
        <begin position="201"/>
        <end position="218"/>
    </location>
</feature>
<feature type="transmembrane region" description="Helical" evidence="1">
    <location>
        <begin position="113"/>
        <end position="133"/>
    </location>
</feature>
<keyword evidence="4" id="KW-1185">Reference proteome</keyword>
<feature type="transmembrane region" description="Helical" evidence="1">
    <location>
        <begin position="60"/>
        <end position="84"/>
    </location>
</feature>
<keyword evidence="1" id="KW-0812">Transmembrane</keyword>
<dbReference type="GO" id="GO:0004175">
    <property type="term" value="F:endopeptidase activity"/>
    <property type="evidence" value="ECO:0007669"/>
    <property type="project" value="UniProtKB-ARBA"/>
</dbReference>
<feature type="domain" description="CAAX prenyl protease 2/Lysostaphin resistance protein A-like" evidence="2">
    <location>
        <begin position="144"/>
        <end position="236"/>
    </location>
</feature>
<feature type="transmembrane region" description="Helical" evidence="1">
    <location>
        <begin position="20"/>
        <end position="40"/>
    </location>
</feature>
<proteinExistence type="predicted"/>
<keyword evidence="1" id="KW-1133">Transmembrane helix</keyword>
<sequence length="247" mass="27297">MRAVEEASERTRAGSRSLRVARLSLFSVLMLLVTALLALVSSTPLFRFAPFESDVVNRMLNYQLSALPVAGLALLLTFACAGRIRLGYLNLNRRGEMRPVFGRSGGGRWETDAWFIGSVMVAIVAVVTFFQLLPGGFTFHWVHVALIVPFAVMNAFTEEAIFRLPYVTMGDNDTNSRAYGLVMGSIVFGFIHFWGVAPNGFVGAIMSAALGFFLAKSIQETRGFFWAFMIHFTLNLAGMTFILNRSV</sequence>
<feature type="transmembrane region" description="Helical" evidence="1">
    <location>
        <begin position="225"/>
        <end position="243"/>
    </location>
</feature>
<feature type="transmembrane region" description="Helical" evidence="1">
    <location>
        <begin position="139"/>
        <end position="157"/>
    </location>
</feature>
<dbReference type="GO" id="GO:0008237">
    <property type="term" value="F:metallopeptidase activity"/>
    <property type="evidence" value="ECO:0007669"/>
    <property type="project" value="UniProtKB-KW"/>
</dbReference>
<keyword evidence="3" id="KW-0378">Hydrolase</keyword>
<accession>A0A5J6L7P0</accession>
<dbReference type="EMBL" id="CP044232">
    <property type="protein sequence ID" value="QEW04447.1"/>
    <property type="molecule type" value="Genomic_DNA"/>
</dbReference>
<reference evidence="4" key="1">
    <citation type="submission" date="2019-09" db="EMBL/GenBank/DDBJ databases">
        <title>Mumia zhuanghuii sp. nov. isolated from the intestinal contents of plateau pika (Ochotona curzoniae) in the Qinghai-Tibet plateau of China.</title>
        <authorList>
            <person name="Tian Z."/>
        </authorList>
    </citation>
    <scope>NUCLEOTIDE SEQUENCE [LARGE SCALE GENOMIC DNA]</scope>
    <source>
        <strain evidence="4">L-031</strain>
    </source>
</reference>
<dbReference type="Proteomes" id="UP000325516">
    <property type="component" value="Chromosome"/>
</dbReference>
<evidence type="ECO:0000259" key="2">
    <source>
        <dbReference type="Pfam" id="PF02517"/>
    </source>
</evidence>
<dbReference type="GO" id="GO:0006508">
    <property type="term" value="P:proteolysis"/>
    <property type="evidence" value="ECO:0007669"/>
    <property type="project" value="UniProtKB-KW"/>
</dbReference>
<dbReference type="Pfam" id="PF02517">
    <property type="entry name" value="Rce1-like"/>
    <property type="match status" value="1"/>
</dbReference>
<keyword evidence="3" id="KW-0482">Metalloprotease</keyword>
<dbReference type="KEGG" id="mlz:F6J85_16070"/>
<evidence type="ECO:0000256" key="1">
    <source>
        <dbReference type="SAM" id="Phobius"/>
    </source>
</evidence>
<name>A0A5J6L7P0_9MICO</name>